<feature type="region of interest" description="Disordered" evidence="1">
    <location>
        <begin position="1"/>
        <end position="32"/>
    </location>
</feature>
<name>A0AAD7FGN2_9AGAR</name>
<dbReference type="Gene3D" id="1.10.418.10">
    <property type="entry name" value="Calponin-like domain"/>
    <property type="match status" value="1"/>
</dbReference>
<evidence type="ECO:0000259" key="2">
    <source>
        <dbReference type="PROSITE" id="PS50021"/>
    </source>
</evidence>
<dbReference type="InterPro" id="IPR050606">
    <property type="entry name" value="Calponin-like"/>
</dbReference>
<comment type="caution">
    <text evidence="3">The sequence shown here is derived from an EMBL/GenBank/DDBJ whole genome shotgun (WGS) entry which is preliminary data.</text>
</comment>
<organism evidence="3 4">
    <name type="scientific">Roridomyces roridus</name>
    <dbReference type="NCBI Taxonomy" id="1738132"/>
    <lineage>
        <taxon>Eukaryota</taxon>
        <taxon>Fungi</taxon>
        <taxon>Dikarya</taxon>
        <taxon>Basidiomycota</taxon>
        <taxon>Agaricomycotina</taxon>
        <taxon>Agaricomycetes</taxon>
        <taxon>Agaricomycetidae</taxon>
        <taxon>Agaricales</taxon>
        <taxon>Marasmiineae</taxon>
        <taxon>Mycenaceae</taxon>
        <taxon>Roridomyces</taxon>
    </lineage>
</organism>
<dbReference type="InterPro" id="IPR001715">
    <property type="entry name" value="CH_dom"/>
</dbReference>
<gene>
    <name evidence="3" type="ORF">FB45DRAFT_99053</name>
</gene>
<accession>A0AAD7FGN2</accession>
<dbReference type="PANTHER" id="PTHR47385">
    <property type="entry name" value="CALPONIN"/>
    <property type="match status" value="1"/>
</dbReference>
<reference evidence="3" key="1">
    <citation type="submission" date="2023-03" db="EMBL/GenBank/DDBJ databases">
        <title>Massive genome expansion in bonnet fungi (Mycena s.s.) driven by repeated elements and novel gene families across ecological guilds.</title>
        <authorList>
            <consortium name="Lawrence Berkeley National Laboratory"/>
            <person name="Harder C.B."/>
            <person name="Miyauchi S."/>
            <person name="Viragh M."/>
            <person name="Kuo A."/>
            <person name="Thoen E."/>
            <person name="Andreopoulos B."/>
            <person name="Lu D."/>
            <person name="Skrede I."/>
            <person name="Drula E."/>
            <person name="Henrissat B."/>
            <person name="Morin E."/>
            <person name="Kohler A."/>
            <person name="Barry K."/>
            <person name="LaButti K."/>
            <person name="Morin E."/>
            <person name="Salamov A."/>
            <person name="Lipzen A."/>
            <person name="Mereny Z."/>
            <person name="Hegedus B."/>
            <person name="Baldrian P."/>
            <person name="Stursova M."/>
            <person name="Weitz H."/>
            <person name="Taylor A."/>
            <person name="Grigoriev I.V."/>
            <person name="Nagy L.G."/>
            <person name="Martin F."/>
            <person name="Kauserud H."/>
        </authorList>
    </citation>
    <scope>NUCLEOTIDE SEQUENCE</scope>
    <source>
        <strain evidence="3">9284</strain>
    </source>
</reference>
<dbReference type="CDD" id="cd00014">
    <property type="entry name" value="CH_SF"/>
    <property type="match status" value="1"/>
</dbReference>
<sequence length="300" mass="33574">MPGMKVPGIQPQDPLPPARLFRPATHSPASSRQLDFDELRGLTRSNVQLVPPILQVEGLTTDERATIRKAVSLLCNLMEPRLLRKSEPGGEKPFDLVEMRLRSLSRLKRKWNKQDVSDELDTEEKQTFAESLRDGYVLCQLLNTLQSSPVVRPDVRGQDYNSTININKFLTACVAHGLPQGDLFLPSDLIEASGYSLARVASTVIALVQRFESSPPPALSPIPVASAVPAIHRAAKDLEEWVEHFVALTRQNMMSDQLPADSPPVKVDSECEFVRLHVFEDYFHPDDRCGSWIARYGRVV</sequence>
<dbReference type="PROSITE" id="PS50021">
    <property type="entry name" value="CH"/>
    <property type="match status" value="1"/>
</dbReference>
<dbReference type="EMBL" id="JARKIF010000014">
    <property type="protein sequence ID" value="KAJ7623222.1"/>
    <property type="molecule type" value="Genomic_DNA"/>
</dbReference>
<feature type="domain" description="Calponin-homology (CH)" evidence="2">
    <location>
        <begin position="101"/>
        <end position="212"/>
    </location>
</feature>
<evidence type="ECO:0000313" key="3">
    <source>
        <dbReference type="EMBL" id="KAJ7623222.1"/>
    </source>
</evidence>
<dbReference type="GO" id="GO:0015629">
    <property type="term" value="C:actin cytoskeleton"/>
    <property type="evidence" value="ECO:0007669"/>
    <property type="project" value="TreeGrafter"/>
</dbReference>
<dbReference type="AlphaFoldDB" id="A0AAD7FGN2"/>
<keyword evidence="4" id="KW-1185">Reference proteome</keyword>
<dbReference type="InterPro" id="IPR003096">
    <property type="entry name" value="SM22_calponin"/>
</dbReference>
<evidence type="ECO:0000256" key="1">
    <source>
        <dbReference type="SAM" id="MobiDB-lite"/>
    </source>
</evidence>
<dbReference type="GO" id="GO:0051015">
    <property type="term" value="F:actin filament binding"/>
    <property type="evidence" value="ECO:0007669"/>
    <property type="project" value="TreeGrafter"/>
</dbReference>
<evidence type="ECO:0000313" key="4">
    <source>
        <dbReference type="Proteomes" id="UP001221142"/>
    </source>
</evidence>
<dbReference type="Pfam" id="PF00307">
    <property type="entry name" value="CH"/>
    <property type="match status" value="1"/>
</dbReference>
<dbReference type="PANTHER" id="PTHR47385:SF14">
    <property type="entry name" value="TRANSGELIN"/>
    <property type="match status" value="1"/>
</dbReference>
<dbReference type="Proteomes" id="UP001221142">
    <property type="component" value="Unassembled WGS sequence"/>
</dbReference>
<dbReference type="PRINTS" id="PR00888">
    <property type="entry name" value="SM22CALPONIN"/>
</dbReference>
<dbReference type="GO" id="GO:0007015">
    <property type="term" value="P:actin filament organization"/>
    <property type="evidence" value="ECO:0007669"/>
    <property type="project" value="TreeGrafter"/>
</dbReference>
<dbReference type="SUPFAM" id="SSF47576">
    <property type="entry name" value="Calponin-homology domain, CH-domain"/>
    <property type="match status" value="1"/>
</dbReference>
<protein>
    <recommendedName>
        <fullName evidence="2">Calponin-homology (CH) domain-containing protein</fullName>
    </recommendedName>
</protein>
<proteinExistence type="predicted"/>
<dbReference type="InterPro" id="IPR036872">
    <property type="entry name" value="CH_dom_sf"/>
</dbReference>